<feature type="domain" description="PE" evidence="1">
    <location>
        <begin position="26"/>
        <end position="114"/>
    </location>
</feature>
<name>A0ABW1I3S1_9PSEU</name>
<dbReference type="Gene3D" id="1.10.287.850">
    <property type="entry name" value="HP0062-like domain"/>
    <property type="match status" value="1"/>
</dbReference>
<accession>A0ABW1I3S1</accession>
<evidence type="ECO:0000313" key="3">
    <source>
        <dbReference type="Proteomes" id="UP001596119"/>
    </source>
</evidence>
<comment type="caution">
    <text evidence="2">The sequence shown here is derived from an EMBL/GenBank/DDBJ whole genome shotgun (WGS) entry which is preliminary data.</text>
</comment>
<dbReference type="InterPro" id="IPR000084">
    <property type="entry name" value="PE-PGRS_N"/>
</dbReference>
<dbReference type="Proteomes" id="UP001596119">
    <property type="component" value="Unassembled WGS sequence"/>
</dbReference>
<reference evidence="3" key="1">
    <citation type="journal article" date="2019" name="Int. J. Syst. Evol. Microbiol.">
        <title>The Global Catalogue of Microorganisms (GCM) 10K type strain sequencing project: providing services to taxonomists for standard genome sequencing and annotation.</title>
        <authorList>
            <consortium name="The Broad Institute Genomics Platform"/>
            <consortium name="The Broad Institute Genome Sequencing Center for Infectious Disease"/>
            <person name="Wu L."/>
            <person name="Ma J."/>
        </authorList>
    </citation>
    <scope>NUCLEOTIDE SEQUENCE [LARGE SCALE GENOMIC DNA]</scope>
    <source>
        <strain evidence="3">CGMCC 4.7397</strain>
    </source>
</reference>
<evidence type="ECO:0000259" key="1">
    <source>
        <dbReference type="Pfam" id="PF00934"/>
    </source>
</evidence>
<dbReference type="Pfam" id="PF00934">
    <property type="entry name" value="PE"/>
    <property type="match status" value="1"/>
</dbReference>
<keyword evidence="3" id="KW-1185">Reference proteome</keyword>
<dbReference type="RefSeq" id="WP_379565358.1">
    <property type="nucleotide sequence ID" value="NZ_JBHSQK010000014.1"/>
</dbReference>
<organism evidence="2 3">
    <name type="scientific">Pseudonocardia lutea</name>
    <dbReference type="NCBI Taxonomy" id="2172015"/>
    <lineage>
        <taxon>Bacteria</taxon>
        <taxon>Bacillati</taxon>
        <taxon>Actinomycetota</taxon>
        <taxon>Actinomycetes</taxon>
        <taxon>Pseudonocardiales</taxon>
        <taxon>Pseudonocardiaceae</taxon>
        <taxon>Pseudonocardia</taxon>
    </lineage>
</organism>
<proteinExistence type="predicted"/>
<evidence type="ECO:0000313" key="2">
    <source>
        <dbReference type="EMBL" id="MFC5948292.1"/>
    </source>
</evidence>
<protein>
    <submittedName>
        <fullName evidence="2">PE domain-containing protein</fullName>
    </submittedName>
</protein>
<dbReference type="EMBL" id="JBHSQK010000014">
    <property type="protein sequence ID" value="MFC5948292.1"/>
    <property type="molecule type" value="Genomic_DNA"/>
</dbReference>
<gene>
    <name evidence="2" type="ORF">ACFQH9_08390</name>
</gene>
<sequence length="115" mass="12273">MTAPRWDDPGPVVPRSAHSLSYSPALRVDPEKVEGLVGRLEGVIDQVWTAENSLRVIGAVEAPGADPVSCNAATQAANMLEGSRAFLSSWRDQLLKAVDALRSQGESYKAADRAV</sequence>